<evidence type="ECO:0000256" key="3">
    <source>
        <dbReference type="ARBA" id="ARBA00023125"/>
    </source>
</evidence>
<evidence type="ECO:0000259" key="4">
    <source>
        <dbReference type="Pfam" id="PF01420"/>
    </source>
</evidence>
<proteinExistence type="inferred from homology"/>
<dbReference type="CDD" id="cd16961">
    <property type="entry name" value="RMtype1_S_TRD-CR_like"/>
    <property type="match status" value="1"/>
</dbReference>
<dbReference type="PANTHER" id="PTHR30408:SF13">
    <property type="entry name" value="TYPE I RESTRICTION ENZYME HINDI SPECIFICITY SUBUNIT"/>
    <property type="match status" value="1"/>
</dbReference>
<feature type="domain" description="Type I restriction modification DNA specificity" evidence="4">
    <location>
        <begin position="2"/>
        <end position="190"/>
    </location>
</feature>
<dbReference type="REBASE" id="858488">
    <property type="entry name" value="S.Fsp29ORF15415P"/>
</dbReference>
<dbReference type="GO" id="GO:0016787">
    <property type="term" value="F:hydrolase activity"/>
    <property type="evidence" value="ECO:0007669"/>
    <property type="project" value="UniProtKB-KW"/>
</dbReference>
<dbReference type="AlphaFoldDB" id="A0AB39WJL7"/>
<dbReference type="Gene3D" id="3.90.220.20">
    <property type="entry name" value="DNA methylase specificity domains"/>
    <property type="match status" value="2"/>
</dbReference>
<keyword evidence="5" id="KW-0255">Endonuclease</keyword>
<dbReference type="PANTHER" id="PTHR30408">
    <property type="entry name" value="TYPE-1 RESTRICTION ENZYME ECOKI SPECIFICITY PROTEIN"/>
    <property type="match status" value="1"/>
</dbReference>
<gene>
    <name evidence="5" type="ORF">AB3G32_15425</name>
</gene>
<protein>
    <submittedName>
        <fullName evidence="5">Restriction endonuclease subunit S</fullName>
        <ecNumber evidence="5">3.1.21.-</ecNumber>
    </submittedName>
</protein>
<accession>A0AB39WJL7</accession>
<organism evidence="5">
    <name type="scientific">Flavobacterium sp. WC2429</name>
    <dbReference type="NCBI Taxonomy" id="3234140"/>
    <lineage>
        <taxon>Bacteria</taxon>
        <taxon>Pseudomonadati</taxon>
        <taxon>Bacteroidota</taxon>
        <taxon>Flavobacteriia</taxon>
        <taxon>Flavobacteriales</taxon>
        <taxon>Flavobacteriaceae</taxon>
        <taxon>Flavobacterium</taxon>
    </lineage>
</organism>
<comment type="similarity">
    <text evidence="1">Belongs to the type-I restriction system S methylase family.</text>
</comment>
<evidence type="ECO:0000256" key="2">
    <source>
        <dbReference type="ARBA" id="ARBA00022747"/>
    </source>
</evidence>
<dbReference type="Pfam" id="PF01420">
    <property type="entry name" value="Methylase_S"/>
    <property type="match status" value="2"/>
</dbReference>
<name>A0AB39WJL7_9FLAO</name>
<dbReference type="GO" id="GO:0003677">
    <property type="term" value="F:DNA binding"/>
    <property type="evidence" value="ECO:0007669"/>
    <property type="project" value="UniProtKB-KW"/>
</dbReference>
<keyword evidence="3" id="KW-0238">DNA-binding</keyword>
<dbReference type="CDD" id="cd17278">
    <property type="entry name" value="RMtype1_S_LdeBORF1052P-TRD2-CR2"/>
    <property type="match status" value="1"/>
</dbReference>
<dbReference type="SUPFAM" id="SSF116734">
    <property type="entry name" value="DNA methylase specificity domain"/>
    <property type="match status" value="2"/>
</dbReference>
<dbReference type="EMBL" id="CP165627">
    <property type="protein sequence ID" value="XDV01706.1"/>
    <property type="molecule type" value="Genomic_DNA"/>
</dbReference>
<keyword evidence="2" id="KW-0680">Restriction system</keyword>
<evidence type="ECO:0000313" key="5">
    <source>
        <dbReference type="EMBL" id="XDV01706.1"/>
    </source>
</evidence>
<sequence>MPNNWKTYKLGEIAEVQNGYAFKAAELVGSGTPVIKIKNIISPNVSIEDVSYFNGNVTAQLEKYIAKQGDFLISMTGSTVNVMSSAVGKMGRYRINDVSLINQRVGKIYVTKPEIVSFEYLCQFLNRYEIHYSLALNATGSANQANISPAQIKDIEIKLPPLQEQQSIASILSAIDDKIENNLAINKTLEEMAMALYKHWFVDFGPFQDGEFVESELGMIPKGWEVKRLDEIAYKRVESFKFKGKEKVVFINTGDVLEGSFMHQNYMDVDDLPGQAKKAIYPEDILFSEIRPANKRYAYVDFNSEEYVVSTKFMVIRNNKLVNNKLLYRILTRSETTSEFQIIAESRSGTFPQITFDVIGHIQFALPKIDIQNKFQSIVGNWEEQYSNNLKENKSLTQLRDTLLPKLISGEVRLKEFQEQFATN</sequence>
<dbReference type="GO" id="GO:0009307">
    <property type="term" value="P:DNA restriction-modification system"/>
    <property type="evidence" value="ECO:0007669"/>
    <property type="project" value="UniProtKB-KW"/>
</dbReference>
<dbReference type="InterPro" id="IPR000055">
    <property type="entry name" value="Restrct_endonuc_typeI_TRD"/>
</dbReference>
<keyword evidence="5" id="KW-0378">Hydrolase</keyword>
<dbReference type="RefSeq" id="WP_369765326.1">
    <property type="nucleotide sequence ID" value="NZ_CP165627.1"/>
</dbReference>
<dbReference type="EC" id="3.1.21.-" evidence="5"/>
<keyword evidence="5" id="KW-0540">Nuclease</keyword>
<dbReference type="GO" id="GO:0004519">
    <property type="term" value="F:endonuclease activity"/>
    <property type="evidence" value="ECO:0007669"/>
    <property type="project" value="UniProtKB-KW"/>
</dbReference>
<evidence type="ECO:0000256" key="1">
    <source>
        <dbReference type="ARBA" id="ARBA00010923"/>
    </source>
</evidence>
<dbReference type="InterPro" id="IPR052021">
    <property type="entry name" value="Type-I_RS_S_subunit"/>
</dbReference>
<reference evidence="5" key="1">
    <citation type="submission" date="2024-07" db="EMBL/GenBank/DDBJ databases">
        <authorList>
            <person name="Biller S.J."/>
        </authorList>
    </citation>
    <scope>NUCLEOTIDE SEQUENCE</scope>
    <source>
        <strain evidence="5">WC2429</strain>
    </source>
</reference>
<dbReference type="InterPro" id="IPR044946">
    <property type="entry name" value="Restrct_endonuc_typeI_TRD_sf"/>
</dbReference>
<feature type="domain" description="Type I restriction modification DNA specificity" evidence="4">
    <location>
        <begin position="221"/>
        <end position="384"/>
    </location>
</feature>